<evidence type="ECO:0000313" key="2">
    <source>
        <dbReference type="Proteomes" id="UP000225997"/>
    </source>
</evidence>
<evidence type="ECO:0000313" key="1">
    <source>
        <dbReference type="EMBL" id="PHD70522.1"/>
    </source>
</evidence>
<accession>A0A2C4R1F7</accession>
<protein>
    <submittedName>
        <fullName evidence="1">Uncharacterized protein</fullName>
    </submittedName>
</protein>
<dbReference type="AlphaFoldDB" id="A0A2C4R1F7"/>
<sequence>MVLLRWIEIKFNQKTQEIYIKWQIRIIHFEQRLIKMDYSIALLNYSFIKKINHVLLLIFSKRLVI</sequence>
<comment type="caution">
    <text evidence="1">The sequence shown here is derived from an EMBL/GenBank/DDBJ whole genome shotgun (WGS) entry which is preliminary data.</text>
</comment>
<organism evidence="1 2">
    <name type="scientific">Bacillus toyonensis</name>
    <dbReference type="NCBI Taxonomy" id="155322"/>
    <lineage>
        <taxon>Bacteria</taxon>
        <taxon>Bacillati</taxon>
        <taxon>Bacillota</taxon>
        <taxon>Bacilli</taxon>
        <taxon>Bacillales</taxon>
        <taxon>Bacillaceae</taxon>
        <taxon>Bacillus</taxon>
        <taxon>Bacillus cereus group</taxon>
    </lineage>
</organism>
<dbReference type="EMBL" id="NUSQ01000050">
    <property type="protein sequence ID" value="PHD70522.1"/>
    <property type="molecule type" value="Genomic_DNA"/>
</dbReference>
<gene>
    <name evidence="1" type="ORF">COF40_10955</name>
</gene>
<name>A0A2C4R1F7_9BACI</name>
<reference evidence="1 2" key="1">
    <citation type="submission" date="2017-09" db="EMBL/GenBank/DDBJ databases">
        <title>Large-scale bioinformatics analysis of Bacillus genomes uncovers conserved roles of natural products in bacterial physiology.</title>
        <authorList>
            <consortium name="Agbiome Team Llc"/>
            <person name="Bleich R.M."/>
            <person name="Grubbs K.J."/>
            <person name="Santa Maria K.C."/>
            <person name="Allen S.E."/>
            <person name="Farag S."/>
            <person name="Shank E.A."/>
            <person name="Bowers A."/>
        </authorList>
    </citation>
    <scope>NUCLEOTIDE SEQUENCE [LARGE SCALE GENOMIC DNA]</scope>
    <source>
        <strain evidence="1 2">AFS044250</strain>
    </source>
</reference>
<proteinExistence type="predicted"/>
<dbReference type="Proteomes" id="UP000225997">
    <property type="component" value="Unassembled WGS sequence"/>
</dbReference>